<proteinExistence type="predicted"/>
<dbReference type="Pfam" id="PF02353">
    <property type="entry name" value="CMAS"/>
    <property type="match status" value="1"/>
</dbReference>
<accession>A0A024UBJ7</accession>
<dbReference type="VEuPathDB" id="FungiDB:H310_05428"/>
<organism evidence="1">
    <name type="scientific">Aphanomyces invadans</name>
    <dbReference type="NCBI Taxonomy" id="157072"/>
    <lineage>
        <taxon>Eukaryota</taxon>
        <taxon>Sar</taxon>
        <taxon>Stramenopiles</taxon>
        <taxon>Oomycota</taxon>
        <taxon>Saprolegniomycetes</taxon>
        <taxon>Saprolegniales</taxon>
        <taxon>Verrucalvaceae</taxon>
        <taxon>Aphanomyces</taxon>
    </lineage>
</organism>
<sequence>MFACSYATDAIWVVAAVVCSVRGGDAALGFLTSSSIAFMITWYSLRTYDRHAFTALVHAEWGMWSSSALLGVVSRIVDAIIHVLIPVVMLSSHLGRIKLWMSPVGMLVAVAMHRLRRLPTLPFHRFAFYQFLPRRSPRFWDAAFALDILVHGSLPLFCHVAVQQPALLYGSTLFVGGGVVGLQLLRSILLPKVRGAAADIMRRLLAQGGIHAHAAILAGDPPSEALAITTALAPIHILVHDGNFWLDWMSDGLVAIGESYVSGQWSLHPSSTASSPVQLDTLIFRLLTLPVEARREMYQSWPARWVSLATRVCQYPSSAACHVIDRVKEGPCDNDPAFRATFLGAYTYIGCGLWADHAAAATSATDNALDTAQERAMQTIAQKLALAHGHLVLDLNLGSGGGVGCYFAAQFQVDVISIVLSRHEQVAAMHLAQQHNIGSRVQFILVDDVQSLADVVQALPTRFDAITASRLLEMSPVDLARVLGVLKSKVRCGRMVVEFTATPTRANTYAWTNKYMVARPKPPLQALSYAAVRTAMTEVGWIVGDVTNCSEQYDATYVAWHARFKVAASTASLPASFRRTWEFYLLHTAACYRARNVLAYQMTVS</sequence>
<gene>
    <name evidence="1" type="ORF">H310_05428</name>
</gene>
<dbReference type="GeneID" id="20082478"/>
<dbReference type="SUPFAM" id="SSF53335">
    <property type="entry name" value="S-adenosyl-L-methionine-dependent methyltransferases"/>
    <property type="match status" value="1"/>
</dbReference>
<dbReference type="RefSeq" id="XP_008868372.1">
    <property type="nucleotide sequence ID" value="XM_008870150.1"/>
</dbReference>
<reference evidence="1" key="1">
    <citation type="submission" date="2013-12" db="EMBL/GenBank/DDBJ databases">
        <title>The Genome Sequence of Aphanomyces invadans NJM9701.</title>
        <authorList>
            <consortium name="The Broad Institute Genomics Platform"/>
            <person name="Russ C."/>
            <person name="Tyler B."/>
            <person name="van West P."/>
            <person name="Dieguez-Uribeondo J."/>
            <person name="Young S.K."/>
            <person name="Zeng Q."/>
            <person name="Gargeya S."/>
            <person name="Fitzgerald M."/>
            <person name="Abouelleil A."/>
            <person name="Alvarado L."/>
            <person name="Chapman S.B."/>
            <person name="Gainer-Dewar J."/>
            <person name="Goldberg J."/>
            <person name="Griggs A."/>
            <person name="Gujja S."/>
            <person name="Hansen M."/>
            <person name="Howarth C."/>
            <person name="Imamovic A."/>
            <person name="Ireland A."/>
            <person name="Larimer J."/>
            <person name="McCowan C."/>
            <person name="Murphy C."/>
            <person name="Pearson M."/>
            <person name="Poon T.W."/>
            <person name="Priest M."/>
            <person name="Roberts A."/>
            <person name="Saif S."/>
            <person name="Shea T."/>
            <person name="Sykes S."/>
            <person name="Wortman J."/>
            <person name="Nusbaum C."/>
            <person name="Birren B."/>
        </authorList>
    </citation>
    <scope>NUCLEOTIDE SEQUENCE [LARGE SCALE GENOMIC DNA]</scope>
    <source>
        <strain evidence="1">NJM9701</strain>
    </source>
</reference>
<evidence type="ECO:0000313" key="1">
    <source>
        <dbReference type="EMBL" id="ETW02988.1"/>
    </source>
</evidence>
<dbReference type="Gene3D" id="3.40.50.150">
    <property type="entry name" value="Vaccinia Virus protein VP39"/>
    <property type="match status" value="1"/>
</dbReference>
<dbReference type="InterPro" id="IPR029063">
    <property type="entry name" value="SAM-dependent_MTases_sf"/>
</dbReference>
<dbReference type="PANTHER" id="PTHR43667:SF2">
    <property type="entry name" value="FATTY ACID C-METHYL TRANSFERASE"/>
    <property type="match status" value="1"/>
</dbReference>
<name>A0A024UBJ7_9STRA</name>
<dbReference type="AlphaFoldDB" id="A0A024UBJ7"/>
<dbReference type="PANTHER" id="PTHR43667">
    <property type="entry name" value="CYCLOPROPANE-FATTY-ACYL-PHOSPHOLIPID SYNTHASE"/>
    <property type="match status" value="1"/>
</dbReference>
<dbReference type="EMBL" id="KI913960">
    <property type="protein sequence ID" value="ETW02988.1"/>
    <property type="molecule type" value="Genomic_DNA"/>
</dbReference>
<dbReference type="OrthoDB" id="412182at2759"/>
<protein>
    <recommendedName>
        <fullName evidence="2">Methyltransferase domain-containing protein</fullName>
    </recommendedName>
</protein>
<dbReference type="InterPro" id="IPR050723">
    <property type="entry name" value="CFA/CMAS"/>
</dbReference>
<dbReference type="eggNOG" id="ENOG502RWPN">
    <property type="taxonomic scope" value="Eukaryota"/>
</dbReference>
<dbReference type="STRING" id="157072.A0A024UBJ7"/>
<evidence type="ECO:0008006" key="2">
    <source>
        <dbReference type="Google" id="ProtNLM"/>
    </source>
</evidence>